<evidence type="ECO:0000313" key="8">
    <source>
        <dbReference type="Proteomes" id="UP000198744"/>
    </source>
</evidence>
<dbReference type="GO" id="GO:0016491">
    <property type="term" value="F:oxidoreductase activity"/>
    <property type="evidence" value="ECO:0007669"/>
    <property type="project" value="UniProtKB-KW"/>
</dbReference>
<dbReference type="InterPro" id="IPR003813">
    <property type="entry name" value="MvhD/FlpD"/>
</dbReference>
<dbReference type="GO" id="GO:0046872">
    <property type="term" value="F:metal ion binding"/>
    <property type="evidence" value="ECO:0007669"/>
    <property type="project" value="UniProtKB-KW"/>
</dbReference>
<dbReference type="InterPro" id="IPR011991">
    <property type="entry name" value="ArsR-like_HTH"/>
</dbReference>
<keyword evidence="3" id="KW-0408">Iron</keyword>
<keyword evidence="2" id="KW-0560">Oxidoreductase</keyword>
<feature type="domain" description="HTH arsR-type" evidence="5">
    <location>
        <begin position="163"/>
        <end position="203"/>
    </location>
</feature>
<dbReference type="GO" id="GO:0003700">
    <property type="term" value="F:DNA-binding transcription factor activity"/>
    <property type="evidence" value="ECO:0007669"/>
    <property type="project" value="InterPro"/>
</dbReference>
<evidence type="ECO:0000259" key="5">
    <source>
        <dbReference type="Pfam" id="PF01022"/>
    </source>
</evidence>
<keyword evidence="4" id="KW-0411">Iron-sulfur</keyword>
<evidence type="ECO:0000256" key="3">
    <source>
        <dbReference type="ARBA" id="ARBA00023004"/>
    </source>
</evidence>
<accession>A0A1H7Z061</accession>
<evidence type="ECO:0000313" key="7">
    <source>
        <dbReference type="EMBL" id="SEM51384.1"/>
    </source>
</evidence>
<protein>
    <submittedName>
        <fullName evidence="7">Coenzyme F420-reducing hydrogenase, delta subunit</fullName>
    </submittedName>
</protein>
<evidence type="ECO:0000256" key="1">
    <source>
        <dbReference type="ARBA" id="ARBA00022723"/>
    </source>
</evidence>
<evidence type="ECO:0000259" key="6">
    <source>
        <dbReference type="Pfam" id="PF02662"/>
    </source>
</evidence>
<feature type="domain" description="F420-non-reducing hydrogenase iron-sulfur subunit D" evidence="6">
    <location>
        <begin position="1"/>
        <end position="91"/>
    </location>
</feature>
<sequence length="216" mass="23836">MCSGRVDLTHVFKAFSKGADGVFVIGCHLGECNYITHGNYHALSTVQLAKKILERVGLDPGRLRIEFISGAEGVRFAETMNDIEKKVKALGPLGEAEGIAKDTLAAKLAAVTRLLPSIRLVERERMRLSPNLKKREEVEAFFKSKEVDKIFDDLVGDKLAISEIMSLLRQQPLSTGEIAERLGLSPSAVSRHMNTSSKHGLVRYDVEQKRYTLAAA</sequence>
<dbReference type="CDD" id="cd00090">
    <property type="entry name" value="HTH_ARSR"/>
    <property type="match status" value="1"/>
</dbReference>
<dbReference type="InterPro" id="IPR001845">
    <property type="entry name" value="HTH_ArsR_DNA-bd_dom"/>
</dbReference>
<dbReference type="Gene3D" id="1.10.10.10">
    <property type="entry name" value="Winged helix-like DNA-binding domain superfamily/Winged helix DNA-binding domain"/>
    <property type="match status" value="1"/>
</dbReference>
<dbReference type="STRING" id="43775.SAMN04489760_11930"/>
<evidence type="ECO:0000256" key="2">
    <source>
        <dbReference type="ARBA" id="ARBA00023002"/>
    </source>
</evidence>
<dbReference type="Pfam" id="PF02662">
    <property type="entry name" value="FlpD"/>
    <property type="match status" value="1"/>
</dbReference>
<dbReference type="InterPro" id="IPR036388">
    <property type="entry name" value="WH-like_DNA-bd_sf"/>
</dbReference>
<dbReference type="SUPFAM" id="SSF46785">
    <property type="entry name" value="Winged helix' DNA-binding domain"/>
    <property type="match status" value="1"/>
</dbReference>
<dbReference type="Pfam" id="PF01022">
    <property type="entry name" value="HTH_5"/>
    <property type="match status" value="1"/>
</dbReference>
<reference evidence="7 8" key="1">
    <citation type="submission" date="2016-10" db="EMBL/GenBank/DDBJ databases">
        <authorList>
            <person name="de Groot N.N."/>
        </authorList>
    </citation>
    <scope>NUCLEOTIDE SEQUENCE [LARGE SCALE GENOMIC DNA]</scope>
    <source>
        <strain evidence="7 8">DSM 8423</strain>
    </source>
</reference>
<dbReference type="AlphaFoldDB" id="A0A1H7Z061"/>
<keyword evidence="1" id="KW-0479">Metal-binding</keyword>
<dbReference type="GO" id="GO:0051536">
    <property type="term" value="F:iron-sulfur cluster binding"/>
    <property type="evidence" value="ECO:0007669"/>
    <property type="project" value="UniProtKB-KW"/>
</dbReference>
<name>A0A1H7Z061_9BACT</name>
<dbReference type="Proteomes" id="UP000198744">
    <property type="component" value="Unassembled WGS sequence"/>
</dbReference>
<dbReference type="InterPro" id="IPR036390">
    <property type="entry name" value="WH_DNA-bd_sf"/>
</dbReference>
<keyword evidence="8" id="KW-1185">Reference proteome</keyword>
<dbReference type="EMBL" id="FOBS01000019">
    <property type="protein sequence ID" value="SEM51384.1"/>
    <property type="molecule type" value="Genomic_DNA"/>
</dbReference>
<proteinExistence type="predicted"/>
<gene>
    <name evidence="7" type="ORF">SAMN04489760_11930</name>
</gene>
<organism evidence="7 8">
    <name type="scientific">Syntrophus gentianae</name>
    <dbReference type="NCBI Taxonomy" id="43775"/>
    <lineage>
        <taxon>Bacteria</taxon>
        <taxon>Pseudomonadati</taxon>
        <taxon>Thermodesulfobacteriota</taxon>
        <taxon>Syntrophia</taxon>
        <taxon>Syntrophales</taxon>
        <taxon>Syntrophaceae</taxon>
        <taxon>Syntrophus</taxon>
    </lineage>
</organism>
<evidence type="ECO:0000256" key="4">
    <source>
        <dbReference type="ARBA" id="ARBA00023014"/>
    </source>
</evidence>